<accession>A0A6C0CGZ9</accession>
<keyword evidence="1" id="KW-1133">Transmembrane helix</keyword>
<protein>
    <submittedName>
        <fullName evidence="2">Uncharacterized protein</fullName>
    </submittedName>
</protein>
<dbReference type="AlphaFoldDB" id="A0A6C0CGZ9"/>
<organism evidence="2">
    <name type="scientific">viral metagenome</name>
    <dbReference type="NCBI Taxonomy" id="1070528"/>
    <lineage>
        <taxon>unclassified sequences</taxon>
        <taxon>metagenomes</taxon>
        <taxon>organismal metagenomes</taxon>
    </lineage>
</organism>
<proteinExistence type="predicted"/>
<dbReference type="EMBL" id="MN739412">
    <property type="protein sequence ID" value="QHT03537.1"/>
    <property type="molecule type" value="Genomic_DNA"/>
</dbReference>
<keyword evidence="1" id="KW-0472">Membrane</keyword>
<keyword evidence="1" id="KW-0812">Transmembrane</keyword>
<feature type="transmembrane region" description="Helical" evidence="1">
    <location>
        <begin position="6"/>
        <end position="24"/>
    </location>
</feature>
<evidence type="ECO:0000313" key="2">
    <source>
        <dbReference type="EMBL" id="QHT03537.1"/>
    </source>
</evidence>
<name>A0A6C0CGZ9_9ZZZZ</name>
<evidence type="ECO:0000256" key="1">
    <source>
        <dbReference type="SAM" id="Phobius"/>
    </source>
</evidence>
<reference evidence="2" key="1">
    <citation type="journal article" date="2020" name="Nature">
        <title>Giant virus diversity and host interactions through global metagenomics.</title>
        <authorList>
            <person name="Schulz F."/>
            <person name="Roux S."/>
            <person name="Paez-Espino D."/>
            <person name="Jungbluth S."/>
            <person name="Walsh D.A."/>
            <person name="Denef V.J."/>
            <person name="McMahon K.D."/>
            <person name="Konstantinidis K.T."/>
            <person name="Eloe-Fadrosh E.A."/>
            <person name="Kyrpides N.C."/>
            <person name="Woyke T."/>
        </authorList>
    </citation>
    <scope>NUCLEOTIDE SEQUENCE</scope>
    <source>
        <strain evidence="2">GVMAG-M-3300021079-18</strain>
    </source>
</reference>
<sequence>MGDVFNVLAVIMLAIMLVYAIEGLEAKTIRKLPLAFQRISDV</sequence>